<keyword evidence="4" id="KW-0446">Lipid-binding</keyword>
<dbReference type="AlphaFoldDB" id="A0A9D4Z4S0"/>
<dbReference type="CDD" id="cd21677">
    <property type="entry name" value="SMP_SYT"/>
    <property type="match status" value="1"/>
</dbReference>
<reference evidence="8" key="1">
    <citation type="submission" date="2021-01" db="EMBL/GenBank/DDBJ databases">
        <title>Adiantum capillus-veneris genome.</title>
        <authorList>
            <person name="Fang Y."/>
            <person name="Liao Q."/>
        </authorList>
    </citation>
    <scope>NUCLEOTIDE SEQUENCE</scope>
    <source>
        <strain evidence="8">H3</strain>
        <tissue evidence="8">Leaf</tissue>
    </source>
</reference>
<evidence type="ECO:0000256" key="1">
    <source>
        <dbReference type="ARBA" id="ARBA00004370"/>
    </source>
</evidence>
<dbReference type="SUPFAM" id="SSF49562">
    <property type="entry name" value="C2 domain (Calcium/lipid-binding domain, CaLB)"/>
    <property type="match status" value="2"/>
</dbReference>
<dbReference type="EMBL" id="JABFUD020000022">
    <property type="protein sequence ID" value="KAI5062393.1"/>
    <property type="molecule type" value="Genomic_DNA"/>
</dbReference>
<dbReference type="GO" id="GO:0008289">
    <property type="term" value="F:lipid binding"/>
    <property type="evidence" value="ECO:0007669"/>
    <property type="project" value="UniProtKB-KW"/>
</dbReference>
<evidence type="ECO:0000256" key="4">
    <source>
        <dbReference type="ARBA" id="ARBA00023121"/>
    </source>
</evidence>
<feature type="domain" description="C2" evidence="6">
    <location>
        <begin position="410"/>
        <end position="535"/>
    </location>
</feature>
<keyword evidence="9" id="KW-1185">Reference proteome</keyword>
<protein>
    <submittedName>
        <fullName evidence="8">Uncharacterized protein</fullName>
    </submittedName>
</protein>
<dbReference type="Pfam" id="PF00168">
    <property type="entry name" value="C2"/>
    <property type="match status" value="2"/>
</dbReference>
<dbReference type="PANTHER" id="PTHR10774:SF149">
    <property type="entry name" value="SYNAPTOTAGMIN-5"/>
    <property type="match status" value="1"/>
</dbReference>
<dbReference type="InterPro" id="IPR000008">
    <property type="entry name" value="C2_dom"/>
</dbReference>
<evidence type="ECO:0000256" key="2">
    <source>
        <dbReference type="ARBA" id="ARBA00022448"/>
    </source>
</evidence>
<comment type="subcellular location">
    <subcellularLocation>
        <location evidence="1">Membrane</location>
    </subcellularLocation>
</comment>
<dbReference type="PROSITE" id="PS50004">
    <property type="entry name" value="C2"/>
    <property type="match status" value="2"/>
</dbReference>
<comment type="caution">
    <text evidence="8">The sequence shown here is derived from an EMBL/GenBank/DDBJ whole genome shotgun (WGS) entry which is preliminary data.</text>
</comment>
<dbReference type="InterPro" id="IPR045050">
    <property type="entry name" value="Synaptotagmin_plant"/>
</dbReference>
<evidence type="ECO:0000259" key="7">
    <source>
        <dbReference type="PROSITE" id="PS51847"/>
    </source>
</evidence>
<keyword evidence="5" id="KW-0472">Membrane</keyword>
<dbReference type="InterPro" id="IPR035892">
    <property type="entry name" value="C2_domain_sf"/>
</dbReference>
<dbReference type="CDD" id="cd00030">
    <property type="entry name" value="C2"/>
    <property type="match status" value="2"/>
</dbReference>
<dbReference type="GO" id="GO:0016020">
    <property type="term" value="C:membrane"/>
    <property type="evidence" value="ECO:0007669"/>
    <property type="project" value="UniProtKB-SubCell"/>
</dbReference>
<dbReference type="Proteomes" id="UP000886520">
    <property type="component" value="Chromosome 22"/>
</dbReference>
<dbReference type="InterPro" id="IPR031468">
    <property type="entry name" value="SMP_LBD"/>
</dbReference>
<name>A0A9D4Z4S0_ADICA</name>
<keyword evidence="3" id="KW-0445">Lipid transport</keyword>
<dbReference type="PROSITE" id="PS51847">
    <property type="entry name" value="SMP"/>
    <property type="match status" value="1"/>
</dbReference>
<proteinExistence type="predicted"/>
<feature type="domain" description="SMP-LTD" evidence="7">
    <location>
        <begin position="50"/>
        <end position="233"/>
    </location>
</feature>
<dbReference type="PANTHER" id="PTHR10774">
    <property type="entry name" value="EXTENDED SYNAPTOTAGMIN-RELATED"/>
    <property type="match status" value="1"/>
</dbReference>
<sequence length="599" mass="68850">MALFRSFSIRRSTQRIRLATFVHSLSRLAPKDARRLFSKDVYPPWVVFPACEKVGWLNGEVAKVWPFLEQAASVPLVTWLESTLDSYKADNSVSFRIQKFMLGPVVPQIFDMEKIESRQGEITIEFDFQWTGNPRILLVVELPAVGATWPVQLRDIKVHGRMRLTFKPLFNEFPCFQAFMYSIKDLRDFQFSLKGEPGIASSVPGVFKTVEKSIKAAILDTLVWPMRRIVEIIPGPYRELEVQVSGILRVKVVEARNLLNKDIIGKSDPFTVLYIRPVPSRMKRSKTINNDLRPIWNETFKFEVEDLPTQSLFIKVLDDDGVQEAELLGCARFELKNLKPGQLKDLWIPLSRDFQFCPKSSNKYRGEIHLELCYVRSTKDLLTPLASLTTPRSPMSRQLTSLEKLFSTSKCIPPAINTLMSPSNMQETIVLRGLLSIMVLRADGLMKQKPIKELNPYVRLKMTKSQAVLRTRVIDNTCKPEWNTLFHIVVEDALHDMLILEVWNHRIFNERLIGKSAMTVTSLLQNNDKDIEVKLHEESTGKVLIHLEWKELSASDPQFCIIQSLSNKQVLHIKPSALSKASRTSRKHRCTFFCTYTRV</sequence>
<feature type="domain" description="C2" evidence="6">
    <location>
        <begin position="228"/>
        <end position="348"/>
    </location>
</feature>
<keyword evidence="2" id="KW-0813">Transport</keyword>
<evidence type="ECO:0000256" key="5">
    <source>
        <dbReference type="ARBA" id="ARBA00023136"/>
    </source>
</evidence>
<organism evidence="8 9">
    <name type="scientific">Adiantum capillus-veneris</name>
    <name type="common">Maidenhair fern</name>
    <dbReference type="NCBI Taxonomy" id="13818"/>
    <lineage>
        <taxon>Eukaryota</taxon>
        <taxon>Viridiplantae</taxon>
        <taxon>Streptophyta</taxon>
        <taxon>Embryophyta</taxon>
        <taxon>Tracheophyta</taxon>
        <taxon>Polypodiopsida</taxon>
        <taxon>Polypodiidae</taxon>
        <taxon>Polypodiales</taxon>
        <taxon>Pteridineae</taxon>
        <taxon>Pteridaceae</taxon>
        <taxon>Vittarioideae</taxon>
        <taxon>Adiantum</taxon>
    </lineage>
</organism>
<dbReference type="GO" id="GO:0006869">
    <property type="term" value="P:lipid transport"/>
    <property type="evidence" value="ECO:0007669"/>
    <property type="project" value="UniProtKB-KW"/>
</dbReference>
<evidence type="ECO:0000256" key="3">
    <source>
        <dbReference type="ARBA" id="ARBA00023055"/>
    </source>
</evidence>
<evidence type="ECO:0000259" key="6">
    <source>
        <dbReference type="PROSITE" id="PS50004"/>
    </source>
</evidence>
<dbReference type="SMART" id="SM00239">
    <property type="entry name" value="C2"/>
    <property type="match status" value="2"/>
</dbReference>
<dbReference type="Gene3D" id="2.60.40.150">
    <property type="entry name" value="C2 domain"/>
    <property type="match status" value="2"/>
</dbReference>
<gene>
    <name evidence="8" type="ORF">GOP47_0022932</name>
</gene>
<evidence type="ECO:0000313" key="8">
    <source>
        <dbReference type="EMBL" id="KAI5062393.1"/>
    </source>
</evidence>
<dbReference type="GO" id="GO:0005783">
    <property type="term" value="C:endoplasmic reticulum"/>
    <property type="evidence" value="ECO:0007669"/>
    <property type="project" value="TreeGrafter"/>
</dbReference>
<accession>A0A9D4Z4S0</accession>
<evidence type="ECO:0000313" key="9">
    <source>
        <dbReference type="Proteomes" id="UP000886520"/>
    </source>
</evidence>
<dbReference type="OrthoDB" id="1029639at2759"/>